<name>B7L2V8_METC4</name>
<evidence type="ECO:0008006" key="3">
    <source>
        <dbReference type="Google" id="ProtNLM"/>
    </source>
</evidence>
<reference evidence="1 2" key="1">
    <citation type="submission" date="2008-12" db="EMBL/GenBank/DDBJ databases">
        <title>Complete sequence of plasmid1 of Methylobacterium chloromethanicum CM4.</title>
        <authorList>
            <consortium name="US DOE Joint Genome Institute"/>
            <person name="Lucas S."/>
            <person name="Copeland A."/>
            <person name="Lapidus A."/>
            <person name="Glavina del Rio T."/>
            <person name="Dalin E."/>
            <person name="Tice H."/>
            <person name="Bruce D."/>
            <person name="Goodwin L."/>
            <person name="Pitluck S."/>
            <person name="Chertkov O."/>
            <person name="Brettin T."/>
            <person name="Detter J.C."/>
            <person name="Han C."/>
            <person name="Larimer F."/>
            <person name="Land M."/>
            <person name="Hauser L."/>
            <person name="Kyrpides N."/>
            <person name="Mikhailova N."/>
            <person name="Marx C."/>
            <person name="Richardson P."/>
        </authorList>
    </citation>
    <scope>NUCLEOTIDE SEQUENCE [LARGE SCALE GENOMIC DNA]</scope>
    <source>
        <strain evidence="2">CM4 / NCIMB 13688</strain>
        <plasmid evidence="1 2">pCMU01</plasmid>
    </source>
</reference>
<gene>
    <name evidence="1" type="ordered locus">Mchl_5408</name>
</gene>
<dbReference type="AlphaFoldDB" id="B7L2V8"/>
<organism evidence="1 2">
    <name type="scientific">Methylorubrum extorquens (strain CM4 / NCIMB 13688)</name>
    <name type="common">Methylobacterium extorquens</name>
    <dbReference type="NCBI Taxonomy" id="440085"/>
    <lineage>
        <taxon>Bacteria</taxon>
        <taxon>Pseudomonadati</taxon>
        <taxon>Pseudomonadota</taxon>
        <taxon>Alphaproteobacteria</taxon>
        <taxon>Hyphomicrobiales</taxon>
        <taxon>Methylobacteriaceae</taxon>
        <taxon>Methylorubrum</taxon>
    </lineage>
</organism>
<dbReference type="SUPFAM" id="SSF48452">
    <property type="entry name" value="TPR-like"/>
    <property type="match status" value="1"/>
</dbReference>
<dbReference type="HOGENOM" id="CLU_463671_0_0_5"/>
<keyword evidence="1" id="KW-0614">Plasmid</keyword>
<dbReference type="EMBL" id="CP001299">
    <property type="protein sequence ID" value="ACK86166.1"/>
    <property type="molecule type" value="Genomic_DNA"/>
</dbReference>
<sequence>MPEQRAADGLVLQAFEAILSGSFEQRKIGLSILARLEEEGGLDDRQRDEVALGQVLAAQMDGQHRVALEMLDRYTPSSESAGGLARRLRRNAVGTLRLDENIAETILPGGAADCPVGEPPGILGYLHLERGNAAFHGRDPAAAELWNAALESFIAAGEEPGRAYAIGNLGMLLISGQDPEEHERGVDMINTAITLKYALDDAAGLAADCMNLAQFFAERQHRFERAIAHSHQAVFFARVSGDRRILAQAHHDRGLIKLVMGQLTQARADGRACIELAAELRDARLVAEGQTLLDKADQYGRKGWGFSPRHPCRCESGRPYVSCCGRADHEPIEVGLLMPGHALAHDASPAAPLARGERPILLDLQMRRDEGARFRRGWARVTRRDGWFELGEMPDMASQHLLAARRLTELVPGGGVQPGVADLDVPVAACILGVCAIEAFANSVAFFVHEAMREGEIPLATVPPALATSSSEFVRNTELRQKWRLLEQVLCAPGSMEDRLSDRFDKLVTIRNELVHFKTPGFEKVAPTPAGHHPFLGLAAGEFEIRDAPRSWPVRLLTPAFGRWCVAVAEELIDDFRTRYGARFGEPA</sequence>
<accession>B7L2V8</accession>
<evidence type="ECO:0000313" key="1">
    <source>
        <dbReference type="EMBL" id="ACK86166.1"/>
    </source>
</evidence>
<dbReference type="InterPro" id="IPR011990">
    <property type="entry name" value="TPR-like_helical_dom_sf"/>
</dbReference>
<proteinExistence type="predicted"/>
<dbReference type="Gene3D" id="1.25.40.10">
    <property type="entry name" value="Tetratricopeptide repeat domain"/>
    <property type="match status" value="1"/>
</dbReference>
<protein>
    <recommendedName>
        <fullName evidence="3">SEC-C motif domain protein</fullName>
    </recommendedName>
</protein>
<reference evidence="1 2" key="2">
    <citation type="journal article" date="2012" name="J. Bacteriol.">
        <title>Complete genome sequences of six strains of the genus Methylobacterium.</title>
        <authorList>
            <person name="Marx C.J."/>
            <person name="Bringel F."/>
            <person name="Chistoserdova L."/>
            <person name="Moulin L."/>
            <person name="Farhan Ul Haque M."/>
            <person name="Fleischman D.E."/>
            <person name="Gruffaz C."/>
            <person name="Jourand P."/>
            <person name="Knief C."/>
            <person name="Lee M.C."/>
            <person name="Muller E.E."/>
            <person name="Nadalig T."/>
            <person name="Peyraud R."/>
            <person name="Roselli S."/>
            <person name="Russ L."/>
            <person name="Goodwin L.A."/>
            <person name="Ivanova N."/>
            <person name="Kyrpides N."/>
            <person name="Lajus A."/>
            <person name="Land M.L."/>
            <person name="Medigue C."/>
            <person name="Mikhailova N."/>
            <person name="Nolan M."/>
            <person name="Woyke T."/>
            <person name="Stolyar S."/>
            <person name="Vorholt J.A."/>
            <person name="Vuilleumier S."/>
        </authorList>
    </citation>
    <scope>NUCLEOTIDE SEQUENCE [LARGE SCALE GENOMIC DNA]</scope>
    <source>
        <strain evidence="2">CM4 / NCIMB 13688</strain>
        <plasmid evidence="1 2">pCMU01</plasmid>
    </source>
</reference>
<dbReference type="KEGG" id="mch:Mchl_5408"/>
<evidence type="ECO:0000313" key="2">
    <source>
        <dbReference type="Proteomes" id="UP000002385"/>
    </source>
</evidence>
<dbReference type="RefSeq" id="WP_012606069.1">
    <property type="nucleotide sequence ID" value="NC_011758.1"/>
</dbReference>
<geneLocation type="plasmid" evidence="1 2">
    <name>pCMU01</name>
</geneLocation>
<dbReference type="Proteomes" id="UP000002385">
    <property type="component" value="Plasmid pCMU01"/>
</dbReference>